<sequence length="300" mass="32705">MEPHPHRARLKGPRTSLSSEYVRHVPSLERGRCGGYPGGRLPGRSFHGRNAASANRQRRRSGSPKLEGVSGVPIDHTRIEPGILYFGTPVVLISTLNEDGTPNLAPMSSAFWLGWRAMLGLGAASQTSHNLLRTGECVLNLPSEALAGTVDRLALTTGADPVPASKQARGYRYEPDKFHLAEVTPIAADTVSPPRVAECQVHLEAVVTGVHRMAADDPAQHGRVLVFEVRVQRVYVDEDIRMKGTDDHIDPDAWRPLIMSFQKFYGLGPQVHPSTLASIPERLYRGPDIDRARAIAGGRG</sequence>
<proteinExistence type="inferred from homology"/>
<comment type="caution">
    <text evidence="6">The sequence shown here is derived from an EMBL/GenBank/DDBJ whole genome shotgun (WGS) entry which is preliminary data.</text>
</comment>
<comment type="cofactor">
    <cofactor evidence="1">
        <name>FMN</name>
        <dbReference type="ChEBI" id="CHEBI:58210"/>
    </cofactor>
</comment>
<feature type="compositionally biased region" description="Basic residues" evidence="4">
    <location>
        <begin position="1"/>
        <end position="12"/>
    </location>
</feature>
<comment type="similarity">
    <text evidence="3">Belongs to the flavoredoxin family.</text>
</comment>
<name>A0A366M1Z9_9ACTN</name>
<evidence type="ECO:0000256" key="1">
    <source>
        <dbReference type="ARBA" id="ARBA00001917"/>
    </source>
</evidence>
<dbReference type="SUPFAM" id="SSF50475">
    <property type="entry name" value="FMN-binding split barrel"/>
    <property type="match status" value="1"/>
</dbReference>
<accession>A0A366M1Z9</accession>
<dbReference type="EMBL" id="QMEY01000004">
    <property type="protein sequence ID" value="RBQ19810.1"/>
    <property type="molecule type" value="Genomic_DNA"/>
</dbReference>
<feature type="domain" description="Flavin reductase like" evidence="5">
    <location>
        <begin position="83"/>
        <end position="245"/>
    </location>
</feature>
<keyword evidence="7" id="KW-1185">Reference proteome</keyword>
<dbReference type="SMART" id="SM00903">
    <property type="entry name" value="Flavin_Reduct"/>
    <property type="match status" value="1"/>
</dbReference>
<evidence type="ECO:0000256" key="2">
    <source>
        <dbReference type="ARBA" id="ARBA00022630"/>
    </source>
</evidence>
<gene>
    <name evidence="6" type="ORF">DP939_13955</name>
</gene>
<dbReference type="GO" id="GO:0016646">
    <property type="term" value="F:oxidoreductase activity, acting on the CH-NH group of donors, NAD or NADP as acceptor"/>
    <property type="evidence" value="ECO:0007669"/>
    <property type="project" value="UniProtKB-ARBA"/>
</dbReference>
<dbReference type="PANTHER" id="PTHR43567:SF1">
    <property type="entry name" value="FLAVOREDOXIN"/>
    <property type="match status" value="1"/>
</dbReference>
<evidence type="ECO:0000256" key="4">
    <source>
        <dbReference type="SAM" id="MobiDB-lite"/>
    </source>
</evidence>
<evidence type="ECO:0000259" key="5">
    <source>
        <dbReference type="SMART" id="SM00903"/>
    </source>
</evidence>
<dbReference type="OrthoDB" id="9794638at2"/>
<feature type="region of interest" description="Disordered" evidence="4">
    <location>
        <begin position="32"/>
        <end position="73"/>
    </location>
</feature>
<reference evidence="6 7" key="1">
    <citation type="submission" date="2018-06" db="EMBL/GenBank/DDBJ databases">
        <title>Sphaerisporangium craniellae sp. nov., isolated from a marine sponge in the South China Sea.</title>
        <authorList>
            <person name="Li L."/>
        </authorList>
    </citation>
    <scope>NUCLEOTIDE SEQUENCE [LARGE SCALE GENOMIC DNA]</scope>
    <source>
        <strain evidence="6 7">LHW63015</strain>
    </source>
</reference>
<keyword evidence="2" id="KW-0285">Flavoprotein</keyword>
<evidence type="ECO:0000313" key="7">
    <source>
        <dbReference type="Proteomes" id="UP000253303"/>
    </source>
</evidence>
<dbReference type="Gene3D" id="2.30.110.10">
    <property type="entry name" value="Electron Transport, Fmn-binding Protein, Chain A"/>
    <property type="match status" value="1"/>
</dbReference>
<dbReference type="InterPro" id="IPR002563">
    <property type="entry name" value="Flavin_Rdtase-like_dom"/>
</dbReference>
<dbReference type="AlphaFoldDB" id="A0A366M1Z9"/>
<dbReference type="Pfam" id="PF01613">
    <property type="entry name" value="Flavin_Reduct"/>
    <property type="match status" value="1"/>
</dbReference>
<dbReference type="InterPro" id="IPR012349">
    <property type="entry name" value="Split_barrel_FMN-bd"/>
</dbReference>
<evidence type="ECO:0000256" key="3">
    <source>
        <dbReference type="ARBA" id="ARBA00038054"/>
    </source>
</evidence>
<evidence type="ECO:0000313" key="6">
    <source>
        <dbReference type="EMBL" id="RBQ19810.1"/>
    </source>
</evidence>
<feature type="region of interest" description="Disordered" evidence="4">
    <location>
        <begin position="1"/>
        <end position="20"/>
    </location>
</feature>
<dbReference type="InterPro" id="IPR052174">
    <property type="entry name" value="Flavoredoxin"/>
</dbReference>
<dbReference type="Proteomes" id="UP000253303">
    <property type="component" value="Unassembled WGS sequence"/>
</dbReference>
<dbReference type="GO" id="GO:0010181">
    <property type="term" value="F:FMN binding"/>
    <property type="evidence" value="ECO:0007669"/>
    <property type="project" value="InterPro"/>
</dbReference>
<organism evidence="6 7">
    <name type="scientific">Spongiactinospora rosea</name>
    <dbReference type="NCBI Taxonomy" id="2248750"/>
    <lineage>
        <taxon>Bacteria</taxon>
        <taxon>Bacillati</taxon>
        <taxon>Actinomycetota</taxon>
        <taxon>Actinomycetes</taxon>
        <taxon>Streptosporangiales</taxon>
        <taxon>Streptosporangiaceae</taxon>
        <taxon>Spongiactinospora</taxon>
    </lineage>
</organism>
<protein>
    <submittedName>
        <fullName evidence="6">Flavin reductase family protein</fullName>
    </submittedName>
</protein>
<dbReference type="PANTHER" id="PTHR43567">
    <property type="entry name" value="FLAVOREDOXIN-RELATED-RELATED"/>
    <property type="match status" value="1"/>
</dbReference>